<evidence type="ECO:0000256" key="1">
    <source>
        <dbReference type="RuleBase" id="RU363044"/>
    </source>
</evidence>
<dbReference type="Pfam" id="PF21530">
    <property type="entry name" value="Pif1_2B_dom"/>
    <property type="match status" value="1"/>
</dbReference>
<name>A0A8J2VZW5_9CRUS</name>
<dbReference type="SUPFAM" id="SSF52540">
    <property type="entry name" value="P-loop containing nucleoside triphosphate hydrolases"/>
    <property type="match status" value="2"/>
</dbReference>
<dbReference type="PANTHER" id="PTHR10492">
    <property type="match status" value="1"/>
</dbReference>
<dbReference type="PANTHER" id="PTHR10492:SF57">
    <property type="entry name" value="ATP-DEPENDENT DNA HELICASE"/>
    <property type="match status" value="1"/>
</dbReference>
<dbReference type="Pfam" id="PF05970">
    <property type="entry name" value="PIF1"/>
    <property type="match status" value="1"/>
</dbReference>
<dbReference type="EC" id="5.6.2.3" evidence="1"/>
<dbReference type="Proteomes" id="UP000789390">
    <property type="component" value="Unassembled WGS sequence"/>
</dbReference>
<dbReference type="OrthoDB" id="6372213at2759"/>
<keyword evidence="1" id="KW-0233">DNA recombination</keyword>
<feature type="domain" description="DNA helicase Pif1-like DEAD-box helicase" evidence="2">
    <location>
        <begin position="313"/>
        <end position="523"/>
    </location>
</feature>
<dbReference type="GO" id="GO:0043139">
    <property type="term" value="F:5'-3' DNA helicase activity"/>
    <property type="evidence" value="ECO:0007669"/>
    <property type="project" value="UniProtKB-EC"/>
</dbReference>
<dbReference type="CDD" id="cd18809">
    <property type="entry name" value="SF1_C_RecD"/>
    <property type="match status" value="1"/>
</dbReference>
<dbReference type="GO" id="GO:0006310">
    <property type="term" value="P:DNA recombination"/>
    <property type="evidence" value="ECO:0007669"/>
    <property type="project" value="UniProtKB-KW"/>
</dbReference>
<keyword evidence="1" id="KW-0347">Helicase</keyword>
<evidence type="ECO:0000259" key="3">
    <source>
        <dbReference type="Pfam" id="PF21530"/>
    </source>
</evidence>
<dbReference type="InterPro" id="IPR049163">
    <property type="entry name" value="Pif1-like_2B_dom"/>
</dbReference>
<dbReference type="Gene3D" id="3.40.50.300">
    <property type="entry name" value="P-loop containing nucleotide triphosphate hydrolases"/>
    <property type="match status" value="2"/>
</dbReference>
<protein>
    <recommendedName>
        <fullName evidence="1">ATP-dependent DNA helicase</fullName>
        <ecNumber evidence="1">5.6.2.3</ecNumber>
    </recommendedName>
</protein>
<reference evidence="4" key="1">
    <citation type="submission" date="2021-11" db="EMBL/GenBank/DDBJ databases">
        <authorList>
            <person name="Schell T."/>
        </authorList>
    </citation>
    <scope>NUCLEOTIDE SEQUENCE</scope>
    <source>
        <strain evidence="4">M5</strain>
    </source>
</reference>
<feature type="domain" description="DNA helicase Pif1-like 2B" evidence="3">
    <location>
        <begin position="606"/>
        <end position="652"/>
    </location>
</feature>
<dbReference type="GO" id="GO:0000723">
    <property type="term" value="P:telomere maintenance"/>
    <property type="evidence" value="ECO:0007669"/>
    <property type="project" value="InterPro"/>
</dbReference>
<dbReference type="EMBL" id="CAKKLH010000032">
    <property type="protein sequence ID" value="CAH0100127.1"/>
    <property type="molecule type" value="Genomic_DNA"/>
</dbReference>
<keyword evidence="5" id="KW-1185">Reference proteome</keyword>
<accession>A0A8J2VZW5</accession>
<keyword evidence="1" id="KW-0067">ATP-binding</keyword>
<dbReference type="GO" id="GO:0005524">
    <property type="term" value="F:ATP binding"/>
    <property type="evidence" value="ECO:0007669"/>
    <property type="project" value="UniProtKB-KW"/>
</dbReference>
<gene>
    <name evidence="4" type="ORF">DGAL_LOCUS2302</name>
</gene>
<comment type="cofactor">
    <cofactor evidence="1">
        <name>Mg(2+)</name>
        <dbReference type="ChEBI" id="CHEBI:18420"/>
    </cofactor>
</comment>
<dbReference type="InterPro" id="IPR010285">
    <property type="entry name" value="DNA_helicase_pif1-like_DEAD"/>
</dbReference>
<dbReference type="AlphaFoldDB" id="A0A8J2VZW5"/>
<organism evidence="4 5">
    <name type="scientific">Daphnia galeata</name>
    <dbReference type="NCBI Taxonomy" id="27404"/>
    <lineage>
        <taxon>Eukaryota</taxon>
        <taxon>Metazoa</taxon>
        <taxon>Ecdysozoa</taxon>
        <taxon>Arthropoda</taxon>
        <taxon>Crustacea</taxon>
        <taxon>Branchiopoda</taxon>
        <taxon>Diplostraca</taxon>
        <taxon>Cladocera</taxon>
        <taxon>Anomopoda</taxon>
        <taxon>Daphniidae</taxon>
        <taxon>Daphnia</taxon>
    </lineage>
</organism>
<sequence>METETVIGTQGAQDSQEPGAVSAIKWDEIKQFQDNRYVSAPEAFWRMSKFPLTYRSHPIIRLAVHLPREQSVIFTPGLEQQAVEKAASKNTTLMAWFNLNRTNPTARQYFYREIPLHYVFDKFRGTWKPRVKKTNVIGRIYSVSIREMERFCLRLLLISVKGAVSFESLRTYNDVIYPTFKATAIARNHLEDDSTWERVMQEAGAFQMPVAMRQLFVDICCLCSPTNALLLFENNLLHLTEDYIRSGHNPEIAKNLSLKSIQDGLKMNGRTLEEFYLPLPDFLMINQLVVNENGDGETTRVEKRLMGETMVAQLNTGQRSVFDQVMATINQPTNLTLPRQFYLDGPGGSGKQFMYNTFGNVLGGQGKTVIMVASTGIAATLLLHGATYHSTFKIFPPITDTTTSKIEENSYIAKLIREASLIICDEATMMTRYALKALDKILWKIMKNNLPYGNKVVVLGGDFRQCLPVVKHGNRVKVVETIIKNCPTWWHFHQLKLHQNMRTVAGSQEHADWLITLGNGTLPRIPSLIPGVIEIPQEFLILDQKLESLIHHVLGDPARLLDHDVVESITNRAILCPKNRDCLNINYLIINKMPGDPVEVANFPTEFLNTLHVSGIPLHELKLKVGAIVILLKNINSRQGLCNGTRLIVKELRDNVILAVTAAGKHKGLKVFLPRITMSPADSDLPFNLNRTQFPIMHAFAVTINKSQGQTFDRVGIYLPEPVFSHGKLYVAFSRATSREGIKVLCIDGTKQGNCLKLSNNPLDKVKVFTQNVVYSEVLS</sequence>
<dbReference type="GO" id="GO:0016787">
    <property type="term" value="F:hydrolase activity"/>
    <property type="evidence" value="ECO:0007669"/>
    <property type="project" value="UniProtKB-KW"/>
</dbReference>
<evidence type="ECO:0000259" key="2">
    <source>
        <dbReference type="Pfam" id="PF05970"/>
    </source>
</evidence>
<keyword evidence="1" id="KW-0378">Hydrolase</keyword>
<keyword evidence="1" id="KW-0234">DNA repair</keyword>
<proteinExistence type="inferred from homology"/>
<comment type="similarity">
    <text evidence="1">Belongs to the helicase family.</text>
</comment>
<keyword evidence="1" id="KW-0227">DNA damage</keyword>
<evidence type="ECO:0000313" key="5">
    <source>
        <dbReference type="Proteomes" id="UP000789390"/>
    </source>
</evidence>
<comment type="catalytic activity">
    <reaction evidence="1">
        <text>ATP + H2O = ADP + phosphate + H(+)</text>
        <dbReference type="Rhea" id="RHEA:13065"/>
        <dbReference type="ChEBI" id="CHEBI:15377"/>
        <dbReference type="ChEBI" id="CHEBI:15378"/>
        <dbReference type="ChEBI" id="CHEBI:30616"/>
        <dbReference type="ChEBI" id="CHEBI:43474"/>
        <dbReference type="ChEBI" id="CHEBI:456216"/>
        <dbReference type="EC" id="5.6.2.3"/>
    </reaction>
</comment>
<dbReference type="FunFam" id="3.40.50.300:FF:002884">
    <property type="entry name" value="ATP-dependent DNA helicase"/>
    <property type="match status" value="1"/>
</dbReference>
<dbReference type="InterPro" id="IPR027417">
    <property type="entry name" value="P-loop_NTPase"/>
</dbReference>
<keyword evidence="1" id="KW-0547">Nucleotide-binding</keyword>
<dbReference type="GO" id="GO:0006281">
    <property type="term" value="P:DNA repair"/>
    <property type="evidence" value="ECO:0007669"/>
    <property type="project" value="UniProtKB-KW"/>
</dbReference>
<comment type="caution">
    <text evidence="4">The sequence shown here is derived from an EMBL/GenBank/DDBJ whole genome shotgun (WGS) entry which is preliminary data.</text>
</comment>
<evidence type="ECO:0000313" key="4">
    <source>
        <dbReference type="EMBL" id="CAH0100127.1"/>
    </source>
</evidence>